<organism evidence="2 3">
    <name type="scientific">Cristinia sonorae</name>
    <dbReference type="NCBI Taxonomy" id="1940300"/>
    <lineage>
        <taxon>Eukaryota</taxon>
        <taxon>Fungi</taxon>
        <taxon>Dikarya</taxon>
        <taxon>Basidiomycota</taxon>
        <taxon>Agaricomycotina</taxon>
        <taxon>Agaricomycetes</taxon>
        <taxon>Agaricomycetidae</taxon>
        <taxon>Agaricales</taxon>
        <taxon>Pleurotineae</taxon>
        <taxon>Stephanosporaceae</taxon>
        <taxon>Cristinia</taxon>
    </lineage>
</organism>
<dbReference type="PROSITE" id="PS50097">
    <property type="entry name" value="BTB"/>
    <property type="match status" value="1"/>
</dbReference>
<dbReference type="Gene3D" id="3.30.710.10">
    <property type="entry name" value="Potassium Channel Kv1.1, Chain A"/>
    <property type="match status" value="1"/>
</dbReference>
<dbReference type="SMART" id="SM00225">
    <property type="entry name" value="BTB"/>
    <property type="match status" value="1"/>
</dbReference>
<dbReference type="Proteomes" id="UP000813824">
    <property type="component" value="Unassembled WGS sequence"/>
</dbReference>
<dbReference type="Pfam" id="PF00651">
    <property type="entry name" value="BTB"/>
    <property type="match status" value="1"/>
</dbReference>
<comment type="caution">
    <text evidence="2">The sequence shown here is derived from an EMBL/GenBank/DDBJ whole genome shotgun (WGS) entry which is preliminary data.</text>
</comment>
<evidence type="ECO:0000313" key="3">
    <source>
        <dbReference type="Proteomes" id="UP000813824"/>
    </source>
</evidence>
<evidence type="ECO:0000259" key="1">
    <source>
        <dbReference type="PROSITE" id="PS50097"/>
    </source>
</evidence>
<dbReference type="OrthoDB" id="3164835at2759"/>
<sequence>MESLEAACDNLTPSPLTVLASLKVNIAPAVIATTMSTSTVSYDLFHSYPGSPSSGASNTLANEPFDDEGADIIIRTADGTDFMVYKFILARASPFFKKMFSIPQPPGADEIPHLIPVAEDEKTIDTILRICYPDSNPPFDDTQAELVMEAGRKYDIGVVEAYFKAGVISLASSQPVKAYGLAYRGNLKEEAQAAAAFSLRFSLQELLVKEGSQFQHLPGMAIRGLVHYHIQCRDAAYKVVDDWSWITQDRRRDEDHGVPNRWWFQDDHSNLACRSSVLLPAVGRWVHVWLKKFTDDLKLSIAMPGTPLGQLDTCVAIMTAFLAGTASQCQVCREAAGAGVPQAHAALLNAIHNAQSKVKLDLTQMPL</sequence>
<dbReference type="CDD" id="cd18186">
    <property type="entry name" value="BTB_POZ_ZBTB_KLHL-like"/>
    <property type="match status" value="1"/>
</dbReference>
<dbReference type="EMBL" id="JAEVFJ010000004">
    <property type="protein sequence ID" value="KAH8105116.1"/>
    <property type="molecule type" value="Genomic_DNA"/>
</dbReference>
<reference evidence="2" key="1">
    <citation type="journal article" date="2021" name="New Phytol.">
        <title>Evolutionary innovations through gain and loss of genes in the ectomycorrhizal Boletales.</title>
        <authorList>
            <person name="Wu G."/>
            <person name="Miyauchi S."/>
            <person name="Morin E."/>
            <person name="Kuo A."/>
            <person name="Drula E."/>
            <person name="Varga T."/>
            <person name="Kohler A."/>
            <person name="Feng B."/>
            <person name="Cao Y."/>
            <person name="Lipzen A."/>
            <person name="Daum C."/>
            <person name="Hundley H."/>
            <person name="Pangilinan J."/>
            <person name="Johnson J."/>
            <person name="Barry K."/>
            <person name="LaButti K."/>
            <person name="Ng V."/>
            <person name="Ahrendt S."/>
            <person name="Min B."/>
            <person name="Choi I.G."/>
            <person name="Park H."/>
            <person name="Plett J.M."/>
            <person name="Magnuson J."/>
            <person name="Spatafora J.W."/>
            <person name="Nagy L.G."/>
            <person name="Henrissat B."/>
            <person name="Grigoriev I.V."/>
            <person name="Yang Z.L."/>
            <person name="Xu J."/>
            <person name="Martin F.M."/>
        </authorList>
    </citation>
    <scope>NUCLEOTIDE SEQUENCE</scope>
    <source>
        <strain evidence="2">KKN 215</strain>
    </source>
</reference>
<dbReference type="SUPFAM" id="SSF54695">
    <property type="entry name" value="POZ domain"/>
    <property type="match status" value="1"/>
</dbReference>
<accession>A0A8K0XT11</accession>
<gene>
    <name evidence="2" type="ORF">BXZ70DRAFT_1004649</name>
</gene>
<proteinExistence type="predicted"/>
<evidence type="ECO:0000313" key="2">
    <source>
        <dbReference type="EMBL" id="KAH8105116.1"/>
    </source>
</evidence>
<protein>
    <recommendedName>
        <fullName evidence="1">BTB domain-containing protein</fullName>
    </recommendedName>
</protein>
<dbReference type="InterPro" id="IPR000210">
    <property type="entry name" value="BTB/POZ_dom"/>
</dbReference>
<feature type="domain" description="BTB" evidence="1">
    <location>
        <begin position="70"/>
        <end position="132"/>
    </location>
</feature>
<dbReference type="AlphaFoldDB" id="A0A8K0XT11"/>
<keyword evidence="3" id="KW-1185">Reference proteome</keyword>
<dbReference type="InterPro" id="IPR011333">
    <property type="entry name" value="SKP1/BTB/POZ_sf"/>
</dbReference>
<name>A0A8K0XT11_9AGAR</name>